<dbReference type="Pfam" id="PF01435">
    <property type="entry name" value="Peptidase_M48"/>
    <property type="match status" value="1"/>
</dbReference>
<dbReference type="Proteomes" id="UP000230767">
    <property type="component" value="Unassembled WGS sequence"/>
</dbReference>
<evidence type="ECO:0000259" key="13">
    <source>
        <dbReference type="Pfam" id="PF01435"/>
    </source>
</evidence>
<evidence type="ECO:0000256" key="5">
    <source>
        <dbReference type="ARBA" id="ARBA00022692"/>
    </source>
</evidence>
<evidence type="ECO:0000256" key="8">
    <source>
        <dbReference type="ARBA" id="ARBA00022833"/>
    </source>
</evidence>
<evidence type="ECO:0000256" key="2">
    <source>
        <dbReference type="ARBA" id="ARBA00009779"/>
    </source>
</evidence>
<evidence type="ECO:0000313" key="14">
    <source>
        <dbReference type="EMBL" id="PIY89134.1"/>
    </source>
</evidence>
<feature type="active site" evidence="12">
    <location>
        <position position="126"/>
    </location>
</feature>
<evidence type="ECO:0000256" key="11">
    <source>
        <dbReference type="ARBA" id="ARBA00023136"/>
    </source>
</evidence>
<feature type="transmembrane region" description="Helical" evidence="12">
    <location>
        <begin position="175"/>
        <end position="195"/>
    </location>
</feature>
<keyword evidence="9 12" id="KW-1133">Transmembrane helix</keyword>
<dbReference type="InterPro" id="IPR050083">
    <property type="entry name" value="HtpX_protease"/>
</dbReference>
<dbReference type="AlphaFoldDB" id="A0A2M7R6D6"/>
<evidence type="ECO:0000256" key="12">
    <source>
        <dbReference type="HAMAP-Rule" id="MF_00188"/>
    </source>
</evidence>
<keyword evidence="4 12" id="KW-0645">Protease</keyword>
<feature type="binding site" evidence="12">
    <location>
        <position position="204"/>
    </location>
    <ligand>
        <name>Zn(2+)</name>
        <dbReference type="ChEBI" id="CHEBI:29105"/>
        <note>catalytic</note>
    </ligand>
</feature>
<keyword evidence="8 12" id="KW-0862">Zinc</keyword>
<evidence type="ECO:0000256" key="3">
    <source>
        <dbReference type="ARBA" id="ARBA00022475"/>
    </source>
</evidence>
<dbReference type="HAMAP" id="MF_00188">
    <property type="entry name" value="Pept_M48_protease_HtpX"/>
    <property type="match status" value="1"/>
</dbReference>
<evidence type="ECO:0000256" key="1">
    <source>
        <dbReference type="ARBA" id="ARBA00004651"/>
    </source>
</evidence>
<dbReference type="Gene3D" id="3.30.2010.10">
    <property type="entry name" value="Metalloproteases ('zincins'), catalytic domain"/>
    <property type="match status" value="1"/>
</dbReference>
<evidence type="ECO:0000313" key="15">
    <source>
        <dbReference type="Proteomes" id="UP000230767"/>
    </source>
</evidence>
<dbReference type="GO" id="GO:0008270">
    <property type="term" value="F:zinc ion binding"/>
    <property type="evidence" value="ECO:0007669"/>
    <property type="project" value="UniProtKB-UniRule"/>
</dbReference>
<keyword evidence="7 12" id="KW-0378">Hydrolase</keyword>
<dbReference type="GO" id="GO:0005886">
    <property type="term" value="C:plasma membrane"/>
    <property type="evidence" value="ECO:0007669"/>
    <property type="project" value="UniProtKB-SubCell"/>
</dbReference>
<comment type="similarity">
    <text evidence="2 12">Belongs to the peptidase M48B family.</text>
</comment>
<evidence type="ECO:0000256" key="7">
    <source>
        <dbReference type="ARBA" id="ARBA00022801"/>
    </source>
</evidence>
<dbReference type="InterPro" id="IPR001915">
    <property type="entry name" value="Peptidase_M48"/>
</dbReference>
<dbReference type="PANTHER" id="PTHR43221:SF1">
    <property type="entry name" value="PROTEASE HTPX"/>
    <property type="match status" value="1"/>
</dbReference>
<evidence type="ECO:0000256" key="4">
    <source>
        <dbReference type="ARBA" id="ARBA00022670"/>
    </source>
</evidence>
<feature type="domain" description="Peptidase M48" evidence="13">
    <location>
        <begin position="59"/>
        <end position="280"/>
    </location>
</feature>
<dbReference type="InterPro" id="IPR022919">
    <property type="entry name" value="Pept_M48_protease_HtpX"/>
</dbReference>
<keyword evidence="3 12" id="KW-1003">Cell membrane</keyword>
<dbReference type="GO" id="GO:0006508">
    <property type="term" value="P:proteolysis"/>
    <property type="evidence" value="ECO:0007669"/>
    <property type="project" value="UniProtKB-KW"/>
</dbReference>
<gene>
    <name evidence="12" type="primary">htpX</name>
    <name evidence="14" type="ORF">COY73_01835</name>
</gene>
<protein>
    <recommendedName>
        <fullName evidence="12">Protease HtpX homolog</fullName>
        <ecNumber evidence="12">3.4.24.-</ecNumber>
    </recommendedName>
</protein>
<keyword evidence="10 12" id="KW-0482">Metalloprotease</keyword>
<accession>A0A2M7R6D6</accession>
<feature type="binding site" evidence="12">
    <location>
        <position position="129"/>
    </location>
    <ligand>
        <name>Zn(2+)</name>
        <dbReference type="ChEBI" id="CHEBI:29105"/>
        <note>catalytic</note>
    </ligand>
</feature>
<sequence>MASFLVFVIGLGFLFSYLLQSSLILVIAVIFSILMSFFSYWYSDKIVLKLTHAKPIEKKDNPELYRIVENLCITAGLPLPKIYEINEAQPNAFATGRDVNHAVVAVTRGLLERLERVELEGVIAHELSHVGNKDMLLGTVIVVLVGVVTLLANFFLRISFWGGGRRRDSRDSGGLIMLVLGILAAILAPIAAALIQLAISRKREFLADASGALLTRYPEGLARALEKISADSTPLKTANSSTAHLYISSPFKGKQSKSWFTKLFMTHPPVEERVRALRGMKV</sequence>
<evidence type="ECO:0000256" key="6">
    <source>
        <dbReference type="ARBA" id="ARBA00022723"/>
    </source>
</evidence>
<proteinExistence type="inferred from homology"/>
<keyword evidence="5 12" id="KW-0812">Transmembrane</keyword>
<comment type="cofactor">
    <cofactor evidence="12">
        <name>Zn(2+)</name>
        <dbReference type="ChEBI" id="CHEBI:29105"/>
    </cofactor>
    <text evidence="12">Binds 1 zinc ion per subunit.</text>
</comment>
<organism evidence="14 15">
    <name type="scientific">Candidatus Nealsonbacteria bacterium CG_4_10_14_0_8_um_filter_37_14</name>
    <dbReference type="NCBI Taxonomy" id="1974684"/>
    <lineage>
        <taxon>Bacteria</taxon>
        <taxon>Candidatus Nealsoniibacteriota</taxon>
    </lineage>
</organism>
<feature type="binding site" evidence="12">
    <location>
        <position position="125"/>
    </location>
    <ligand>
        <name>Zn(2+)</name>
        <dbReference type="ChEBI" id="CHEBI:29105"/>
        <note>catalytic</note>
    </ligand>
</feature>
<dbReference type="PANTHER" id="PTHR43221">
    <property type="entry name" value="PROTEASE HTPX"/>
    <property type="match status" value="1"/>
</dbReference>
<keyword evidence="11 12" id="KW-0472">Membrane</keyword>
<reference evidence="15" key="1">
    <citation type="submission" date="2017-09" db="EMBL/GenBank/DDBJ databases">
        <title>Depth-based differentiation of microbial function through sediment-hosted aquifers and enrichment of novel symbionts in the deep terrestrial subsurface.</title>
        <authorList>
            <person name="Probst A.J."/>
            <person name="Ladd B."/>
            <person name="Jarett J.K."/>
            <person name="Geller-Mcgrath D.E."/>
            <person name="Sieber C.M.K."/>
            <person name="Emerson J.B."/>
            <person name="Anantharaman K."/>
            <person name="Thomas B.C."/>
            <person name="Malmstrom R."/>
            <person name="Stieglmeier M."/>
            <person name="Klingl A."/>
            <person name="Woyke T."/>
            <person name="Ryan C.M."/>
            <person name="Banfield J.F."/>
        </authorList>
    </citation>
    <scope>NUCLEOTIDE SEQUENCE [LARGE SCALE GENOMIC DNA]</scope>
</reference>
<dbReference type="EC" id="3.4.24.-" evidence="12"/>
<feature type="transmembrane region" description="Helical" evidence="12">
    <location>
        <begin position="24"/>
        <end position="42"/>
    </location>
</feature>
<dbReference type="CDD" id="cd07340">
    <property type="entry name" value="M48B_Htpx_like"/>
    <property type="match status" value="1"/>
</dbReference>
<evidence type="ECO:0000256" key="10">
    <source>
        <dbReference type="ARBA" id="ARBA00023049"/>
    </source>
</evidence>
<comment type="caution">
    <text evidence="14">The sequence shown here is derived from an EMBL/GenBank/DDBJ whole genome shotgun (WGS) entry which is preliminary data.</text>
</comment>
<comment type="subcellular location">
    <subcellularLocation>
        <location evidence="1 12">Cell membrane</location>
        <topology evidence="1 12">Multi-pass membrane protein</topology>
    </subcellularLocation>
</comment>
<feature type="transmembrane region" description="Helical" evidence="12">
    <location>
        <begin position="135"/>
        <end position="155"/>
    </location>
</feature>
<evidence type="ECO:0000256" key="9">
    <source>
        <dbReference type="ARBA" id="ARBA00022989"/>
    </source>
</evidence>
<name>A0A2M7R6D6_9BACT</name>
<dbReference type="GO" id="GO:0004222">
    <property type="term" value="F:metalloendopeptidase activity"/>
    <property type="evidence" value="ECO:0007669"/>
    <property type="project" value="UniProtKB-UniRule"/>
</dbReference>
<keyword evidence="6 12" id="KW-0479">Metal-binding</keyword>
<dbReference type="EMBL" id="PFLW01000047">
    <property type="protein sequence ID" value="PIY89134.1"/>
    <property type="molecule type" value="Genomic_DNA"/>
</dbReference>